<keyword evidence="4 6" id="KW-1133">Transmembrane helix</keyword>
<dbReference type="Pfam" id="PF25807">
    <property type="entry name" value="Clarin-2"/>
    <property type="match status" value="1"/>
</dbReference>
<dbReference type="GO" id="GO:0007605">
    <property type="term" value="P:sensory perception of sound"/>
    <property type="evidence" value="ECO:0007669"/>
    <property type="project" value="UniProtKB-ARBA"/>
</dbReference>
<dbReference type="OrthoDB" id="10012538at2759"/>
<comment type="similarity">
    <text evidence="2">Belongs to the clarin family.</text>
</comment>
<comment type="caution">
    <text evidence="7">The sequence shown here is derived from an EMBL/GenBank/DDBJ whole genome shotgun (WGS) entry which is preliminary data.</text>
</comment>
<keyword evidence="3 6" id="KW-0812">Transmembrane</keyword>
<dbReference type="Gene3D" id="1.20.140.150">
    <property type="match status" value="1"/>
</dbReference>
<evidence type="ECO:0000256" key="3">
    <source>
        <dbReference type="ARBA" id="ARBA00022692"/>
    </source>
</evidence>
<dbReference type="GO" id="GO:0016020">
    <property type="term" value="C:membrane"/>
    <property type="evidence" value="ECO:0007669"/>
    <property type="project" value="UniProtKB-SubCell"/>
</dbReference>
<evidence type="ECO:0000313" key="8">
    <source>
        <dbReference type="Proteomes" id="UP000318571"/>
    </source>
</evidence>
<reference evidence="7 8" key="1">
    <citation type="journal article" date="2018" name="Nat. Ecol. Evol.">
        <title>Genomic signatures of mitonuclear coevolution across populations of Tigriopus californicus.</title>
        <authorList>
            <person name="Barreto F.S."/>
            <person name="Watson E.T."/>
            <person name="Lima T.G."/>
            <person name="Willett C.S."/>
            <person name="Edmands S."/>
            <person name="Li W."/>
            <person name="Burton R.S."/>
        </authorList>
    </citation>
    <scope>NUCLEOTIDE SEQUENCE [LARGE SCALE GENOMIC DNA]</scope>
    <source>
        <strain evidence="7 8">San Diego</strain>
    </source>
</reference>
<comment type="subcellular location">
    <subcellularLocation>
        <location evidence="1">Membrane</location>
        <topology evidence="1">Multi-pass membrane protein</topology>
    </subcellularLocation>
</comment>
<evidence type="ECO:0000313" key="7">
    <source>
        <dbReference type="EMBL" id="TRY75162.1"/>
    </source>
</evidence>
<keyword evidence="5 6" id="KW-0472">Membrane</keyword>
<dbReference type="PANTHER" id="PTHR31548:SF1">
    <property type="entry name" value="LD47387P"/>
    <property type="match status" value="1"/>
</dbReference>
<dbReference type="AlphaFoldDB" id="A0A553PBV3"/>
<feature type="transmembrane region" description="Helical" evidence="6">
    <location>
        <begin position="187"/>
        <end position="209"/>
    </location>
</feature>
<evidence type="ECO:0000256" key="2">
    <source>
        <dbReference type="ARBA" id="ARBA00005787"/>
    </source>
</evidence>
<feature type="transmembrane region" description="Helical" evidence="6">
    <location>
        <begin position="96"/>
        <end position="121"/>
    </location>
</feature>
<name>A0A553PBV3_TIGCA</name>
<evidence type="ECO:0000256" key="5">
    <source>
        <dbReference type="ARBA" id="ARBA00023136"/>
    </source>
</evidence>
<evidence type="ECO:0000256" key="4">
    <source>
        <dbReference type="ARBA" id="ARBA00022989"/>
    </source>
</evidence>
<proteinExistence type="inferred from homology"/>
<dbReference type="InterPro" id="IPR026748">
    <property type="entry name" value="Clarin"/>
</dbReference>
<organism evidence="7 8">
    <name type="scientific">Tigriopus californicus</name>
    <name type="common">Marine copepod</name>
    <dbReference type="NCBI Taxonomy" id="6832"/>
    <lineage>
        <taxon>Eukaryota</taxon>
        <taxon>Metazoa</taxon>
        <taxon>Ecdysozoa</taxon>
        <taxon>Arthropoda</taxon>
        <taxon>Crustacea</taxon>
        <taxon>Multicrustacea</taxon>
        <taxon>Hexanauplia</taxon>
        <taxon>Copepoda</taxon>
        <taxon>Harpacticoida</taxon>
        <taxon>Harpacticidae</taxon>
        <taxon>Tigriopus</taxon>
    </lineage>
</organism>
<evidence type="ECO:0008006" key="9">
    <source>
        <dbReference type="Google" id="ProtNLM"/>
    </source>
</evidence>
<dbReference type="EMBL" id="VCGU01000005">
    <property type="protein sequence ID" value="TRY75162.1"/>
    <property type="molecule type" value="Genomic_DNA"/>
</dbReference>
<gene>
    <name evidence="7" type="ORF">TCAL_01660</name>
</gene>
<dbReference type="PROSITE" id="PS51257">
    <property type="entry name" value="PROKAR_LIPOPROTEIN"/>
    <property type="match status" value="1"/>
</dbReference>
<sequence length="237" mass="26599">MATRLLNTMKATQNVLLFLTFLTSCLAIALLAASLGTESWIVSDAQRPSNPKAQGTINFGLFHGTRRLNHGFGERIYPMNVFQVQYREQNFMIRELYVTTIVCVGVAILFGLISGSLALYNISTIPSEAVCHYPGLVAFNVIGFLSSLVAIITWIIQYFIKFRGNVLIREDQLNGGWKSEGLASVGYSFWMVFVASVIFFLNSVIVLILQKRFTRGRRTKNHIIDNTKPTNGNLMLY</sequence>
<dbReference type="Proteomes" id="UP000318571">
    <property type="component" value="Chromosome 2"/>
</dbReference>
<evidence type="ECO:0000256" key="1">
    <source>
        <dbReference type="ARBA" id="ARBA00004141"/>
    </source>
</evidence>
<feature type="transmembrane region" description="Helical" evidence="6">
    <location>
        <begin position="133"/>
        <end position="160"/>
    </location>
</feature>
<dbReference type="PANTHER" id="PTHR31548">
    <property type="entry name" value="CLARIN"/>
    <property type="match status" value="1"/>
</dbReference>
<accession>A0A553PBV3</accession>
<evidence type="ECO:0000256" key="6">
    <source>
        <dbReference type="SAM" id="Phobius"/>
    </source>
</evidence>
<protein>
    <recommendedName>
        <fullName evidence="9">MARVEL domain-containing protein</fullName>
    </recommendedName>
</protein>
<keyword evidence="8" id="KW-1185">Reference proteome</keyword>
<dbReference type="OMA" id="HLGYSFY"/>
<dbReference type="STRING" id="6832.A0A553PBV3"/>